<feature type="DNA-binding region" description="H-T-H motif" evidence="4">
    <location>
        <begin position="31"/>
        <end position="50"/>
    </location>
</feature>
<reference evidence="6 7" key="1">
    <citation type="submission" date="2022-09" db="EMBL/GenBank/DDBJ databases">
        <title>Genome sequencing of Flavivirga sp. MEBiC05379.</title>
        <authorList>
            <person name="Oh H.-M."/>
            <person name="Kwon K.K."/>
            <person name="Park M.J."/>
            <person name="Yang S.-H."/>
        </authorList>
    </citation>
    <scope>NUCLEOTIDE SEQUENCE [LARGE SCALE GENOMIC DNA]</scope>
    <source>
        <strain evidence="6 7">MEBiC05379</strain>
    </source>
</reference>
<dbReference type="InterPro" id="IPR009057">
    <property type="entry name" value="Homeodomain-like_sf"/>
</dbReference>
<keyword evidence="2 4" id="KW-0238">DNA-binding</keyword>
<protein>
    <submittedName>
        <fullName evidence="6">TetR/AcrR family transcriptional regulator</fullName>
    </submittedName>
</protein>
<keyword evidence="7" id="KW-1185">Reference proteome</keyword>
<dbReference type="EMBL" id="JAODOP010000004">
    <property type="protein sequence ID" value="MEF3833651.1"/>
    <property type="molecule type" value="Genomic_DNA"/>
</dbReference>
<evidence type="ECO:0000313" key="6">
    <source>
        <dbReference type="EMBL" id="MEF3833651.1"/>
    </source>
</evidence>
<evidence type="ECO:0000256" key="4">
    <source>
        <dbReference type="PROSITE-ProRule" id="PRU00335"/>
    </source>
</evidence>
<keyword evidence="3" id="KW-0804">Transcription</keyword>
<dbReference type="Pfam" id="PF00440">
    <property type="entry name" value="TetR_N"/>
    <property type="match status" value="1"/>
</dbReference>
<dbReference type="InterPro" id="IPR036271">
    <property type="entry name" value="Tet_transcr_reg_TetR-rel_C_sf"/>
</dbReference>
<dbReference type="Gene3D" id="1.10.357.10">
    <property type="entry name" value="Tetracycline Repressor, domain 2"/>
    <property type="match status" value="1"/>
</dbReference>
<dbReference type="SUPFAM" id="SSF46689">
    <property type="entry name" value="Homeodomain-like"/>
    <property type="match status" value="1"/>
</dbReference>
<dbReference type="PANTHER" id="PTHR47506:SF6">
    <property type="entry name" value="HTH-TYPE TRANSCRIPTIONAL REPRESSOR NEMR"/>
    <property type="match status" value="1"/>
</dbReference>
<sequence>MLKTVKHDAKANFLLEKGIEILWSKGYNGTSVNDIVKAADVPKGSFYFYFESKEDFTIKAIEKYFNAHFAPSKDILEDKSIAPKQRLLDFYEFRARMLKDEMGCKLGCMACNLASEMAEHNEKIRTAILVKEQVVLSLITGVIQEAQELGEIKKTMKAEVIAAFIEDAGKGSMISMKEMKSAVPIDNFMTMVKEILL</sequence>
<dbReference type="RefSeq" id="WP_303305991.1">
    <property type="nucleotide sequence ID" value="NZ_JAODOP010000004.1"/>
</dbReference>
<name>A0ABU7XTE1_9FLAO</name>
<evidence type="ECO:0000256" key="3">
    <source>
        <dbReference type="ARBA" id="ARBA00023163"/>
    </source>
</evidence>
<evidence type="ECO:0000313" key="7">
    <source>
        <dbReference type="Proteomes" id="UP001337305"/>
    </source>
</evidence>
<dbReference type="InterPro" id="IPR001647">
    <property type="entry name" value="HTH_TetR"/>
</dbReference>
<dbReference type="Pfam" id="PF16925">
    <property type="entry name" value="TetR_C_13"/>
    <property type="match status" value="1"/>
</dbReference>
<dbReference type="PRINTS" id="PR00455">
    <property type="entry name" value="HTHTETR"/>
</dbReference>
<evidence type="ECO:0000256" key="1">
    <source>
        <dbReference type="ARBA" id="ARBA00023015"/>
    </source>
</evidence>
<dbReference type="PROSITE" id="PS50977">
    <property type="entry name" value="HTH_TETR_2"/>
    <property type="match status" value="1"/>
</dbReference>
<dbReference type="PANTHER" id="PTHR47506">
    <property type="entry name" value="TRANSCRIPTIONAL REGULATORY PROTEIN"/>
    <property type="match status" value="1"/>
</dbReference>
<proteinExistence type="predicted"/>
<gene>
    <name evidence="6" type="ORF">N1F79_10960</name>
</gene>
<organism evidence="6 7">
    <name type="scientific">Flavivirga spongiicola</name>
    <dbReference type="NCBI Taxonomy" id="421621"/>
    <lineage>
        <taxon>Bacteria</taxon>
        <taxon>Pseudomonadati</taxon>
        <taxon>Bacteroidota</taxon>
        <taxon>Flavobacteriia</taxon>
        <taxon>Flavobacteriales</taxon>
        <taxon>Flavobacteriaceae</taxon>
        <taxon>Flavivirga</taxon>
    </lineage>
</organism>
<dbReference type="InterPro" id="IPR011075">
    <property type="entry name" value="TetR_C"/>
</dbReference>
<comment type="caution">
    <text evidence="6">The sequence shown here is derived from an EMBL/GenBank/DDBJ whole genome shotgun (WGS) entry which is preliminary data.</text>
</comment>
<evidence type="ECO:0000256" key="2">
    <source>
        <dbReference type="ARBA" id="ARBA00023125"/>
    </source>
</evidence>
<evidence type="ECO:0000259" key="5">
    <source>
        <dbReference type="PROSITE" id="PS50977"/>
    </source>
</evidence>
<dbReference type="Proteomes" id="UP001337305">
    <property type="component" value="Unassembled WGS sequence"/>
</dbReference>
<keyword evidence="1" id="KW-0805">Transcription regulation</keyword>
<feature type="domain" description="HTH tetR-type" evidence="5">
    <location>
        <begin position="8"/>
        <end position="68"/>
    </location>
</feature>
<accession>A0ABU7XTE1</accession>
<dbReference type="SUPFAM" id="SSF48498">
    <property type="entry name" value="Tetracyclin repressor-like, C-terminal domain"/>
    <property type="match status" value="1"/>
</dbReference>